<evidence type="ECO:0000256" key="3">
    <source>
        <dbReference type="SAM" id="Phobius"/>
    </source>
</evidence>
<dbReference type="InterPro" id="IPR000160">
    <property type="entry name" value="GGDEF_dom"/>
</dbReference>
<name>A0ABX7YQ75_9GAMM</name>
<dbReference type="PANTHER" id="PTHR45138:SF9">
    <property type="entry name" value="DIGUANYLATE CYCLASE DGCM-RELATED"/>
    <property type="match status" value="1"/>
</dbReference>
<organism evidence="5 6">
    <name type="scientific">Shewanella yunxiaonensis</name>
    <dbReference type="NCBI Taxonomy" id="2829809"/>
    <lineage>
        <taxon>Bacteria</taxon>
        <taxon>Pseudomonadati</taxon>
        <taxon>Pseudomonadota</taxon>
        <taxon>Gammaproteobacteria</taxon>
        <taxon>Alteromonadales</taxon>
        <taxon>Shewanellaceae</taxon>
        <taxon>Shewanella</taxon>
    </lineage>
</organism>
<accession>A0ABX7YQ75</accession>
<dbReference type="InterPro" id="IPR043128">
    <property type="entry name" value="Rev_trsase/Diguanyl_cyclase"/>
</dbReference>
<dbReference type="Gene3D" id="1.25.40.10">
    <property type="entry name" value="Tetratricopeptide repeat domain"/>
    <property type="match status" value="2"/>
</dbReference>
<evidence type="ECO:0000313" key="6">
    <source>
        <dbReference type="Proteomes" id="UP000679575"/>
    </source>
</evidence>
<feature type="transmembrane region" description="Helical" evidence="3">
    <location>
        <begin position="371"/>
        <end position="393"/>
    </location>
</feature>
<dbReference type="SMART" id="SM00267">
    <property type="entry name" value="GGDEF"/>
    <property type="match status" value="1"/>
</dbReference>
<feature type="domain" description="GGDEF" evidence="4">
    <location>
        <begin position="433"/>
        <end position="566"/>
    </location>
</feature>
<dbReference type="PROSITE" id="PS50887">
    <property type="entry name" value="GGDEF"/>
    <property type="match status" value="1"/>
</dbReference>
<evidence type="ECO:0000256" key="2">
    <source>
        <dbReference type="ARBA" id="ARBA00034247"/>
    </source>
</evidence>
<dbReference type="PANTHER" id="PTHR45138">
    <property type="entry name" value="REGULATORY COMPONENTS OF SENSORY TRANSDUCTION SYSTEM"/>
    <property type="match status" value="1"/>
</dbReference>
<dbReference type="InterPro" id="IPR011990">
    <property type="entry name" value="TPR-like_helical_dom_sf"/>
</dbReference>
<dbReference type="InterPro" id="IPR029787">
    <property type="entry name" value="Nucleotide_cyclase"/>
</dbReference>
<proteinExistence type="predicted"/>
<evidence type="ECO:0000313" key="5">
    <source>
        <dbReference type="EMBL" id="QUN04769.1"/>
    </source>
</evidence>
<evidence type="ECO:0000259" key="4">
    <source>
        <dbReference type="PROSITE" id="PS50887"/>
    </source>
</evidence>
<evidence type="ECO:0000256" key="1">
    <source>
        <dbReference type="ARBA" id="ARBA00012528"/>
    </source>
</evidence>
<dbReference type="EMBL" id="CP073587">
    <property type="protein sequence ID" value="QUN04769.1"/>
    <property type="molecule type" value="Genomic_DNA"/>
</dbReference>
<gene>
    <name evidence="5" type="ORF">KDN34_10955</name>
</gene>
<protein>
    <recommendedName>
        <fullName evidence="1">diguanylate cyclase</fullName>
        <ecNumber evidence="1">2.7.7.65</ecNumber>
    </recommendedName>
</protein>
<dbReference type="Gene3D" id="3.30.70.270">
    <property type="match status" value="1"/>
</dbReference>
<keyword evidence="3" id="KW-0472">Membrane</keyword>
<sequence length="580" mass="64438">MGGGRLSAAPIDNIDIELGKLEQIQKTDVTAAQKQIDLLTPRIGSFTSEQATRLLISSAISKIFSGKFDDALAYLDKAEAKISAPRYLSQIYNYRAVCLIGLRRYRDALIVMGRNLALLEKVDDPVEKRDSYFRIANLYDELGAYDEMGLYASRILDLAEEQKDTKARCYGIFLLAMSQSGRGLLKQANESLQEGLGYCTQHGYSLIVPMINKGLADTASMLGDNHTAQKYFRISLAQYQKFNFATEIISTSALLAKVDLALGDKKEAEFMALNVLEAKDDSSNMEARSEALKVLADVAAGKSEFEKAFAYQQQYLDISGKLFDENRVKALAYQAAHFSANEREQELKLLNKERELLLTREMLREKEHNNMVMFVSLLSVVMVMLAGFAYWGWQQKQRYMRLSRHDLLTGIYNRAAAQSMGDISFVQAMSQNRDFSVLVLALDNFKVINDSFGFGTGDWMLCRIAETLSPLLPRKSIFARNGGQQFLVILPDATAKDALSLADKLRLAIADISSNRSGHQFTATASVGVSCRTEDDLSLEPLINRAHHAMNVAKDTGGNTVGGAPETQPDLLNMTEAFSN</sequence>
<reference evidence="5 6" key="1">
    <citation type="submission" date="2021-04" db="EMBL/GenBank/DDBJ databases">
        <title>Novel species identification of genus Shewanella.</title>
        <authorList>
            <person name="Liu G."/>
        </authorList>
    </citation>
    <scope>NUCLEOTIDE SEQUENCE [LARGE SCALE GENOMIC DNA]</scope>
    <source>
        <strain evidence="5 6">FJAT-54481</strain>
    </source>
</reference>
<dbReference type="EC" id="2.7.7.65" evidence="1"/>
<keyword evidence="6" id="KW-1185">Reference proteome</keyword>
<dbReference type="NCBIfam" id="TIGR00254">
    <property type="entry name" value="GGDEF"/>
    <property type="match status" value="1"/>
</dbReference>
<dbReference type="RefSeq" id="WP_212593822.1">
    <property type="nucleotide sequence ID" value="NZ_CP073587.1"/>
</dbReference>
<comment type="catalytic activity">
    <reaction evidence="2">
        <text>2 GTP = 3',3'-c-di-GMP + 2 diphosphate</text>
        <dbReference type="Rhea" id="RHEA:24898"/>
        <dbReference type="ChEBI" id="CHEBI:33019"/>
        <dbReference type="ChEBI" id="CHEBI:37565"/>
        <dbReference type="ChEBI" id="CHEBI:58805"/>
        <dbReference type="EC" id="2.7.7.65"/>
    </reaction>
</comment>
<dbReference type="InterPro" id="IPR050469">
    <property type="entry name" value="Diguanylate_Cyclase"/>
</dbReference>
<dbReference type="SUPFAM" id="SSF48452">
    <property type="entry name" value="TPR-like"/>
    <property type="match status" value="1"/>
</dbReference>
<dbReference type="CDD" id="cd01949">
    <property type="entry name" value="GGDEF"/>
    <property type="match status" value="1"/>
</dbReference>
<keyword evidence="3" id="KW-0812">Transmembrane</keyword>
<dbReference type="Pfam" id="PF00990">
    <property type="entry name" value="GGDEF"/>
    <property type="match status" value="1"/>
</dbReference>
<dbReference type="SUPFAM" id="SSF55073">
    <property type="entry name" value="Nucleotide cyclase"/>
    <property type="match status" value="1"/>
</dbReference>
<dbReference type="Proteomes" id="UP000679575">
    <property type="component" value="Chromosome"/>
</dbReference>
<keyword evidence="3" id="KW-1133">Transmembrane helix</keyword>